<proteinExistence type="inferred from homology"/>
<dbReference type="KEGG" id="csl:COCSUDRAFT_32945"/>
<sequence length="240" mass="26872">MQTLAYSSSQAGRPRENCCTSTGRSLQPSPVSSCQGIPRRLSHSFAGTRSQPIVLERRNVVVSSSRTAPVKEPWWERNNPPNMKTITSVQEFIDELAAAGDKLVIVDFYAKWCNACRALFPKLCQICTENPDLVLLKVDFDENREVVKPLGIKVLPFFHFYRGTEGRVGAFSASVGKIQRLRDALAEHSTPRCALGKTLSFPEFPDIIPRTFYGNNVVLRHPVPSLERDVERETREPAAV</sequence>
<dbReference type="eggNOG" id="KOG0907">
    <property type="taxonomic scope" value="Eukaryota"/>
</dbReference>
<dbReference type="GeneID" id="17042030"/>
<dbReference type="InterPro" id="IPR013766">
    <property type="entry name" value="Thioredoxin_domain"/>
</dbReference>
<name>I0Z063_COCSC</name>
<protein>
    <submittedName>
        <fullName evidence="4">Thioredoxin-like protein</fullName>
    </submittedName>
</protein>
<organism evidence="4 5">
    <name type="scientific">Coccomyxa subellipsoidea (strain C-169)</name>
    <name type="common">Green microalga</name>
    <dbReference type="NCBI Taxonomy" id="574566"/>
    <lineage>
        <taxon>Eukaryota</taxon>
        <taxon>Viridiplantae</taxon>
        <taxon>Chlorophyta</taxon>
        <taxon>core chlorophytes</taxon>
        <taxon>Trebouxiophyceae</taxon>
        <taxon>Trebouxiophyceae incertae sedis</taxon>
        <taxon>Coccomyxaceae</taxon>
        <taxon>Coccomyxa</taxon>
        <taxon>Coccomyxa subellipsoidea</taxon>
    </lineage>
</organism>
<dbReference type="EMBL" id="AGSI01000006">
    <property type="protein sequence ID" value="EIE24032.1"/>
    <property type="molecule type" value="Genomic_DNA"/>
</dbReference>
<evidence type="ECO:0000259" key="3">
    <source>
        <dbReference type="PROSITE" id="PS51352"/>
    </source>
</evidence>
<keyword evidence="5" id="KW-1185">Reference proteome</keyword>
<evidence type="ECO:0000256" key="2">
    <source>
        <dbReference type="SAM" id="MobiDB-lite"/>
    </source>
</evidence>
<dbReference type="GO" id="GO:0045454">
    <property type="term" value="P:cell redox homeostasis"/>
    <property type="evidence" value="ECO:0007669"/>
    <property type="project" value="TreeGrafter"/>
</dbReference>
<dbReference type="STRING" id="574566.I0Z063"/>
<dbReference type="PROSITE" id="PS51352">
    <property type="entry name" value="THIOREDOXIN_2"/>
    <property type="match status" value="1"/>
</dbReference>
<feature type="compositionally biased region" description="Polar residues" evidence="2">
    <location>
        <begin position="1"/>
        <end position="11"/>
    </location>
</feature>
<dbReference type="Pfam" id="PF00085">
    <property type="entry name" value="Thioredoxin"/>
    <property type="match status" value="1"/>
</dbReference>
<comment type="similarity">
    <text evidence="1">Belongs to the thioredoxin family.</text>
</comment>
<dbReference type="Proteomes" id="UP000007264">
    <property type="component" value="Unassembled WGS sequence"/>
</dbReference>
<dbReference type="PANTHER" id="PTHR43601:SF32">
    <property type="entry name" value="THIOREDOXIN-LIKE 2-2, CHLOROPLASTIC"/>
    <property type="match status" value="1"/>
</dbReference>
<dbReference type="OrthoDB" id="2121326at2759"/>
<evidence type="ECO:0000313" key="5">
    <source>
        <dbReference type="Proteomes" id="UP000007264"/>
    </source>
</evidence>
<gene>
    <name evidence="4" type="ORF">COCSUDRAFT_32945</name>
</gene>
<accession>I0Z063</accession>
<dbReference type="AlphaFoldDB" id="I0Z063"/>
<dbReference type="InterPro" id="IPR036249">
    <property type="entry name" value="Thioredoxin-like_sf"/>
</dbReference>
<evidence type="ECO:0000256" key="1">
    <source>
        <dbReference type="ARBA" id="ARBA00008987"/>
    </source>
</evidence>
<dbReference type="Gene3D" id="3.40.30.10">
    <property type="entry name" value="Glutaredoxin"/>
    <property type="match status" value="1"/>
</dbReference>
<evidence type="ECO:0000313" key="4">
    <source>
        <dbReference type="EMBL" id="EIE24032.1"/>
    </source>
</evidence>
<dbReference type="SUPFAM" id="SSF52833">
    <property type="entry name" value="Thioredoxin-like"/>
    <property type="match status" value="1"/>
</dbReference>
<comment type="caution">
    <text evidence="4">The sequence shown here is derived from an EMBL/GenBank/DDBJ whole genome shotgun (WGS) entry which is preliminary data.</text>
</comment>
<reference evidence="4 5" key="1">
    <citation type="journal article" date="2012" name="Genome Biol.">
        <title>The genome of the polar eukaryotic microalga coccomyxa subellipsoidea reveals traits of cold adaptation.</title>
        <authorList>
            <person name="Blanc G."/>
            <person name="Agarkova I."/>
            <person name="Grimwood J."/>
            <person name="Kuo A."/>
            <person name="Brueggeman A."/>
            <person name="Dunigan D."/>
            <person name="Gurnon J."/>
            <person name="Ladunga I."/>
            <person name="Lindquist E."/>
            <person name="Lucas S."/>
            <person name="Pangilinan J."/>
            <person name="Proschold T."/>
            <person name="Salamov A."/>
            <person name="Schmutz J."/>
            <person name="Weeks D."/>
            <person name="Yamada T."/>
            <person name="Claverie J.M."/>
            <person name="Grigoriev I."/>
            <person name="Van Etten J."/>
            <person name="Lomsadze A."/>
            <person name="Borodovsky M."/>
        </authorList>
    </citation>
    <scope>NUCLEOTIDE SEQUENCE [LARGE SCALE GENOMIC DNA]</scope>
    <source>
        <strain evidence="4 5">C-169</strain>
    </source>
</reference>
<feature type="domain" description="Thioredoxin" evidence="3">
    <location>
        <begin position="62"/>
        <end position="190"/>
    </location>
</feature>
<dbReference type="PANTHER" id="PTHR43601">
    <property type="entry name" value="THIOREDOXIN, MITOCHONDRIAL"/>
    <property type="match status" value="1"/>
</dbReference>
<dbReference type="RefSeq" id="XP_005648576.1">
    <property type="nucleotide sequence ID" value="XM_005648519.1"/>
</dbReference>
<feature type="region of interest" description="Disordered" evidence="2">
    <location>
        <begin position="1"/>
        <end position="25"/>
    </location>
</feature>
<dbReference type="CDD" id="cd02947">
    <property type="entry name" value="TRX_family"/>
    <property type="match status" value="1"/>
</dbReference>